<dbReference type="EC" id="2.7.7.50" evidence="3"/>
<evidence type="ECO:0000256" key="16">
    <source>
        <dbReference type="ARBA" id="ARBA00053845"/>
    </source>
</evidence>
<evidence type="ECO:0000256" key="3">
    <source>
        <dbReference type="ARBA" id="ARBA00012475"/>
    </source>
</evidence>
<evidence type="ECO:0000256" key="17">
    <source>
        <dbReference type="PIRSR" id="PIRSR036959-1"/>
    </source>
</evidence>
<dbReference type="InterPro" id="IPR012310">
    <property type="entry name" value="DNA_ligase_ATP-dep_cent"/>
</dbReference>
<dbReference type="Gene3D" id="2.40.50.140">
    <property type="entry name" value="Nucleic acid-binding proteins"/>
    <property type="match status" value="1"/>
</dbReference>
<feature type="active site" description="N6-GMP-lysine intermediate" evidence="17">
    <location>
        <position position="68"/>
    </location>
</feature>
<keyword evidence="8" id="KW-0547">Nucleotide-binding</keyword>
<evidence type="ECO:0000256" key="14">
    <source>
        <dbReference type="ARBA" id="ARBA00044624"/>
    </source>
</evidence>
<evidence type="ECO:0000256" key="10">
    <source>
        <dbReference type="ARBA" id="ARBA00023134"/>
    </source>
</evidence>
<accession>A0A136JC29</accession>
<dbReference type="AlphaFoldDB" id="A0A136JC29"/>
<evidence type="ECO:0000313" key="19">
    <source>
        <dbReference type="EMBL" id="KXJ94722.1"/>
    </source>
</evidence>
<dbReference type="InterPro" id="IPR051029">
    <property type="entry name" value="mRNA_Capping_Enz/RNA_Phosphat"/>
</dbReference>
<dbReference type="Proteomes" id="UP000070501">
    <property type="component" value="Unassembled WGS sequence"/>
</dbReference>
<evidence type="ECO:0000256" key="12">
    <source>
        <dbReference type="ARBA" id="ARBA00029909"/>
    </source>
</evidence>
<evidence type="ECO:0000256" key="11">
    <source>
        <dbReference type="ARBA" id="ARBA00023242"/>
    </source>
</evidence>
<dbReference type="FunFam" id="2.40.50.140:FF:000275">
    <property type="entry name" value="mRNA-capping enzyme subunit alpha"/>
    <property type="match status" value="1"/>
</dbReference>
<dbReference type="InterPro" id="IPR001339">
    <property type="entry name" value="mRNA_cap_enzyme_adenylation"/>
</dbReference>
<dbReference type="GO" id="GO:0003910">
    <property type="term" value="F:DNA ligase (ATP) activity"/>
    <property type="evidence" value="ECO:0007669"/>
    <property type="project" value="InterPro"/>
</dbReference>
<dbReference type="PIRSF" id="PIRSF036959">
    <property type="entry name" value="mRNA_cap_alpha"/>
    <property type="match status" value="1"/>
</dbReference>
<comment type="similarity">
    <text evidence="2">Belongs to the eukaryotic GTase family.</text>
</comment>
<dbReference type="GO" id="GO:0006281">
    <property type="term" value="P:DNA repair"/>
    <property type="evidence" value="ECO:0007669"/>
    <property type="project" value="InterPro"/>
</dbReference>
<dbReference type="GO" id="GO:0005525">
    <property type="term" value="F:GTP binding"/>
    <property type="evidence" value="ECO:0007669"/>
    <property type="project" value="UniProtKB-KW"/>
</dbReference>
<gene>
    <name evidence="19" type="ORF">Micbo1qcDRAFT_159987</name>
</gene>
<dbReference type="SUPFAM" id="SSF56091">
    <property type="entry name" value="DNA ligase/mRNA capping enzyme, catalytic domain"/>
    <property type="match status" value="1"/>
</dbReference>
<proteinExistence type="inferred from homology"/>
<comment type="catalytic activity">
    <reaction evidence="14">
        <text>a 5'-end diphospho-ribonucleoside in mRNA + GTP + H(+) = a 5'-end (5'-triphosphoguanosine)-ribonucleoside in mRNA + diphosphate</text>
        <dbReference type="Rhea" id="RHEA:67012"/>
        <dbReference type="Rhea" id="RHEA-COMP:17165"/>
        <dbReference type="Rhea" id="RHEA-COMP:17166"/>
        <dbReference type="ChEBI" id="CHEBI:15378"/>
        <dbReference type="ChEBI" id="CHEBI:33019"/>
        <dbReference type="ChEBI" id="CHEBI:37565"/>
        <dbReference type="ChEBI" id="CHEBI:167616"/>
        <dbReference type="ChEBI" id="CHEBI:167617"/>
        <dbReference type="EC" id="2.7.7.50"/>
    </reaction>
    <physiologicalReaction direction="left-to-right" evidence="14">
        <dbReference type="Rhea" id="RHEA:67013"/>
    </physiologicalReaction>
</comment>
<feature type="domain" description="ATP-dependent DNA ligase family profile" evidence="18">
    <location>
        <begin position="130"/>
        <end position="264"/>
    </location>
</feature>
<keyword evidence="5" id="KW-0507">mRNA processing</keyword>
<evidence type="ECO:0000313" key="20">
    <source>
        <dbReference type="Proteomes" id="UP000070501"/>
    </source>
</evidence>
<dbReference type="Pfam" id="PF01331">
    <property type="entry name" value="mRNA_cap_enzyme"/>
    <property type="match status" value="1"/>
</dbReference>
<dbReference type="InterPro" id="IPR012340">
    <property type="entry name" value="NA-bd_OB-fold"/>
</dbReference>
<dbReference type="PANTHER" id="PTHR10367">
    <property type="entry name" value="MRNA-CAPPING ENZYME"/>
    <property type="match status" value="1"/>
</dbReference>
<dbReference type="GO" id="GO:0031533">
    <property type="term" value="C:mRNA capping enzyme complex"/>
    <property type="evidence" value="ECO:0007669"/>
    <property type="project" value="InterPro"/>
</dbReference>
<evidence type="ECO:0000256" key="7">
    <source>
        <dbReference type="ARBA" id="ARBA00022695"/>
    </source>
</evidence>
<dbReference type="FunFam" id="3.30.470.30:FF:000011">
    <property type="entry name" value="mRNA-capping enzyme subunit alpha"/>
    <property type="match status" value="1"/>
</dbReference>
<evidence type="ECO:0000256" key="1">
    <source>
        <dbReference type="ARBA" id="ARBA00004123"/>
    </source>
</evidence>
<evidence type="ECO:0000256" key="15">
    <source>
        <dbReference type="ARBA" id="ARBA00047082"/>
    </source>
</evidence>
<evidence type="ECO:0000259" key="18">
    <source>
        <dbReference type="PROSITE" id="PS50160"/>
    </source>
</evidence>
<keyword evidence="6" id="KW-0808">Transferase</keyword>
<keyword evidence="7" id="KW-0548">Nucleotidyltransferase</keyword>
<organism evidence="19 20">
    <name type="scientific">Microdochium bolleyi</name>
    <dbReference type="NCBI Taxonomy" id="196109"/>
    <lineage>
        <taxon>Eukaryota</taxon>
        <taxon>Fungi</taxon>
        <taxon>Dikarya</taxon>
        <taxon>Ascomycota</taxon>
        <taxon>Pezizomycotina</taxon>
        <taxon>Sordariomycetes</taxon>
        <taxon>Xylariomycetidae</taxon>
        <taxon>Xylariales</taxon>
        <taxon>Microdochiaceae</taxon>
        <taxon>Microdochium</taxon>
    </lineage>
</organism>
<dbReference type="InterPro" id="IPR017075">
    <property type="entry name" value="mRNA_cap_enzyme_alpha"/>
</dbReference>
<evidence type="ECO:0000256" key="9">
    <source>
        <dbReference type="ARBA" id="ARBA00023042"/>
    </source>
</evidence>
<name>A0A136JC29_9PEZI</name>
<dbReference type="OrthoDB" id="200924at2759"/>
<keyword evidence="20" id="KW-1185">Reference proteome</keyword>
<dbReference type="GO" id="GO:0006310">
    <property type="term" value="P:DNA recombination"/>
    <property type="evidence" value="ECO:0007669"/>
    <property type="project" value="InterPro"/>
</dbReference>
<evidence type="ECO:0000256" key="5">
    <source>
        <dbReference type="ARBA" id="ARBA00022664"/>
    </source>
</evidence>
<keyword evidence="10" id="KW-0342">GTP-binding</keyword>
<dbReference type="EMBL" id="KQ964247">
    <property type="protein sequence ID" value="KXJ94722.1"/>
    <property type="molecule type" value="Genomic_DNA"/>
</dbReference>
<dbReference type="CDD" id="cd07895">
    <property type="entry name" value="Adenylation_mRNA_capping"/>
    <property type="match status" value="1"/>
</dbReference>
<dbReference type="PROSITE" id="PS50160">
    <property type="entry name" value="DNA_LIGASE_A3"/>
    <property type="match status" value="1"/>
</dbReference>
<dbReference type="FunCoup" id="A0A136JC29">
    <property type="interactions" value="402"/>
</dbReference>
<evidence type="ECO:0000256" key="4">
    <source>
        <dbReference type="ARBA" id="ARBA00019171"/>
    </source>
</evidence>
<evidence type="ECO:0000256" key="2">
    <source>
        <dbReference type="ARBA" id="ARBA00010237"/>
    </source>
</evidence>
<dbReference type="Pfam" id="PF03919">
    <property type="entry name" value="mRNA_cap_C"/>
    <property type="match status" value="1"/>
</dbReference>
<protein>
    <recommendedName>
        <fullName evidence="4">mRNA-capping enzyme subunit alpha</fullName>
        <ecNumber evidence="3">2.7.7.50</ecNumber>
    </recommendedName>
    <alternativeName>
        <fullName evidence="12">GTP--RNA guanylyltransferase</fullName>
    </alternativeName>
    <alternativeName>
        <fullName evidence="13">mRNA guanylyltransferase</fullName>
    </alternativeName>
</protein>
<dbReference type="GO" id="GO:0006370">
    <property type="term" value="P:7-methylguanosine mRNA capping"/>
    <property type="evidence" value="ECO:0007669"/>
    <property type="project" value="UniProtKB-KW"/>
</dbReference>
<evidence type="ECO:0000256" key="13">
    <source>
        <dbReference type="ARBA" id="ARBA00030702"/>
    </source>
</evidence>
<evidence type="ECO:0000256" key="6">
    <source>
        <dbReference type="ARBA" id="ARBA00022679"/>
    </source>
</evidence>
<sequence length="381" mass="44509">MEEDPSAAIRSIDDPGVRAEGDVLRGMRQEVARLLQRNQTNFPGAQPVSFSRKHIEELQREDYYLCEKSDGIRYLLYATEDQGNEIHYLIDRKNDYYYINTGNLHFPLPNKEQEFHRDTILDGELVVDTLPNGKTQITFLVFDCLALDGQVLMARDLSKRLGYFRENLFVPYQSLLAKYPEERQYQPFFVEMKDMQLPYGVEAMFKDMIPKLRHGNDGLIFTCLKSEYKPGTDQHILKWKDADENSIDFRWQLSWDKVEADEVDRAEGITEPWTDWEAVPHVDLFVNHGGNAGYQHFGQLHLEESEWETLKALGDPLNDRIVECYMDEQKRWRFSRFRDDKTDANHISTVNSVIDSIRDGVTKDDLIAAAASIRHHWKARH</sequence>
<comment type="subunit">
    <text evidence="15">Heterodimer. The mRNA-capping enzyme is composed of two separate chains alpha and beta, respectively a mRNA guanylyltransferase and an mRNA 5'-triphosphate monophosphatase.</text>
</comment>
<dbReference type="PANTHER" id="PTHR10367:SF17">
    <property type="entry name" value="MRNA-CAPPING ENZYME"/>
    <property type="match status" value="1"/>
</dbReference>
<reference evidence="20" key="1">
    <citation type="submission" date="2016-02" db="EMBL/GenBank/DDBJ databases">
        <title>Draft genome sequence of Microdochium bolleyi, a fungal endophyte of beachgrass.</title>
        <authorList>
            <consortium name="DOE Joint Genome Institute"/>
            <person name="David A.S."/>
            <person name="May G."/>
            <person name="Haridas S."/>
            <person name="Lim J."/>
            <person name="Wang M."/>
            <person name="Labutti K."/>
            <person name="Lipzen A."/>
            <person name="Barry K."/>
            <person name="Grigoriev I.V."/>
        </authorList>
    </citation>
    <scope>NUCLEOTIDE SEQUENCE [LARGE SCALE GENOMIC DNA]</scope>
    <source>
        <strain evidence="20">J235TASD1</strain>
    </source>
</reference>
<keyword evidence="9" id="KW-0506">mRNA capping</keyword>
<dbReference type="SUPFAM" id="SSF50249">
    <property type="entry name" value="Nucleic acid-binding proteins"/>
    <property type="match status" value="1"/>
</dbReference>
<comment type="function">
    <text evidence="16">Second step of mRNA capping. Transfer of the GMP moiety of GTP to the 5'-end of RNA via an enzyme-GMP covalent reaction intermediate.</text>
</comment>
<dbReference type="Gene3D" id="3.30.470.30">
    <property type="entry name" value="DNA ligase/mRNA capping enzyme"/>
    <property type="match status" value="1"/>
</dbReference>
<dbReference type="InterPro" id="IPR013846">
    <property type="entry name" value="mRNA_cap_enzyme_C"/>
</dbReference>
<dbReference type="GO" id="GO:0005524">
    <property type="term" value="F:ATP binding"/>
    <property type="evidence" value="ECO:0007669"/>
    <property type="project" value="InterPro"/>
</dbReference>
<dbReference type="InParanoid" id="A0A136JC29"/>
<comment type="subcellular location">
    <subcellularLocation>
        <location evidence="1">Nucleus</location>
    </subcellularLocation>
</comment>
<keyword evidence="11" id="KW-0539">Nucleus</keyword>
<dbReference type="STRING" id="196109.A0A136JC29"/>
<evidence type="ECO:0000256" key="8">
    <source>
        <dbReference type="ARBA" id="ARBA00022741"/>
    </source>
</evidence>
<dbReference type="GO" id="GO:0004484">
    <property type="term" value="F:mRNA guanylyltransferase activity"/>
    <property type="evidence" value="ECO:0007669"/>
    <property type="project" value="UniProtKB-EC"/>
</dbReference>